<dbReference type="Pfam" id="PF04536">
    <property type="entry name" value="TPM_phosphatase"/>
    <property type="match status" value="1"/>
</dbReference>
<feature type="compositionally biased region" description="Polar residues" evidence="1">
    <location>
        <begin position="316"/>
        <end position="328"/>
    </location>
</feature>
<sequence>MVGADRRLLPLLAKPAATVEPMRLLNRSHVHTGNVVRRWERLRVRATGVVLPALRRFIMVPLLVACVATIAYPTFVWADDASNASPSVSASASSSDADSSLGATLSTDITDPNNLLGDNVTAVTDAIAKTKKKYGVAVRLLYLNTFTTASTKDDPTTWASKLLQSTDPSPNTVMLAVASQDGNLVVAVSNNSERWLASQATVDELSAAAQEPLAKKGTPDWSGSAIAMMNKIGEIKETSTSRSAKVASTLIFVGVAVLMAALIIVIVVLARNARGAHSRGGKQHRARQARSRRMARTSAARHDGQEIDEYHQYAQNDGSADSSYSEASNDGGAVGETTQVIDVEAYLKRFAQQDTGHSQETRREKRNAGRHEQNN</sequence>
<feature type="domain" description="TPM" evidence="3">
    <location>
        <begin position="110"/>
        <end position="234"/>
    </location>
</feature>
<evidence type="ECO:0000256" key="1">
    <source>
        <dbReference type="SAM" id="MobiDB-lite"/>
    </source>
</evidence>
<keyword evidence="2" id="KW-1133">Transmembrane helix</keyword>
<evidence type="ECO:0000313" key="5">
    <source>
        <dbReference type="Proteomes" id="UP000029093"/>
    </source>
</evidence>
<keyword evidence="5" id="KW-1185">Reference proteome</keyword>
<dbReference type="Gene3D" id="3.10.310.50">
    <property type="match status" value="1"/>
</dbReference>
<feature type="region of interest" description="Disordered" evidence="1">
    <location>
        <begin position="316"/>
        <end position="335"/>
    </location>
</feature>
<comment type="caution">
    <text evidence="4">The sequence shown here is derived from an EMBL/GenBank/DDBJ whole genome shotgun (WGS) entry which is preliminary data.</text>
</comment>
<keyword evidence="2" id="KW-0812">Transmembrane</keyword>
<feature type="region of interest" description="Disordered" evidence="1">
    <location>
        <begin position="276"/>
        <end position="307"/>
    </location>
</feature>
<evidence type="ECO:0000259" key="3">
    <source>
        <dbReference type="Pfam" id="PF04536"/>
    </source>
</evidence>
<dbReference type="InterPro" id="IPR007621">
    <property type="entry name" value="TPM_dom"/>
</dbReference>
<feature type="transmembrane region" description="Helical" evidence="2">
    <location>
        <begin position="246"/>
        <end position="270"/>
    </location>
</feature>
<evidence type="ECO:0000313" key="4">
    <source>
        <dbReference type="EMBL" id="KFI46146.1"/>
    </source>
</evidence>
<feature type="compositionally biased region" description="Basic and acidic residues" evidence="1">
    <location>
        <begin position="357"/>
        <end position="375"/>
    </location>
</feature>
<feature type="region of interest" description="Disordered" evidence="1">
    <location>
        <begin position="351"/>
        <end position="375"/>
    </location>
</feature>
<keyword evidence="2" id="KW-0472">Membrane</keyword>
<proteinExistence type="predicted"/>
<gene>
    <name evidence="4" type="ORF">BBOU_1233</name>
</gene>
<protein>
    <recommendedName>
        <fullName evidence="3">TPM domain-containing protein</fullName>
    </recommendedName>
</protein>
<dbReference type="Proteomes" id="UP000029093">
    <property type="component" value="Unassembled WGS sequence"/>
</dbReference>
<feature type="compositionally biased region" description="Basic residues" evidence="1">
    <location>
        <begin position="276"/>
        <end position="295"/>
    </location>
</feature>
<organism evidence="4 5">
    <name type="scientific">Bifidobacterium boum</name>
    <dbReference type="NCBI Taxonomy" id="78343"/>
    <lineage>
        <taxon>Bacteria</taxon>
        <taxon>Bacillati</taxon>
        <taxon>Actinomycetota</taxon>
        <taxon>Actinomycetes</taxon>
        <taxon>Bifidobacteriales</taxon>
        <taxon>Bifidobacteriaceae</taxon>
        <taxon>Bifidobacterium</taxon>
    </lineage>
</organism>
<reference evidence="4 5" key="1">
    <citation type="submission" date="2014-03" db="EMBL/GenBank/DDBJ databases">
        <title>Genomics of Bifidobacteria.</title>
        <authorList>
            <person name="Ventura M."/>
            <person name="Milani C."/>
            <person name="Lugli G.A."/>
        </authorList>
    </citation>
    <scope>NUCLEOTIDE SEQUENCE [LARGE SCALE GENOMIC DNA]</scope>
    <source>
        <strain evidence="4 5">LMG 10736</strain>
    </source>
</reference>
<evidence type="ECO:0000256" key="2">
    <source>
        <dbReference type="SAM" id="Phobius"/>
    </source>
</evidence>
<name>A0A086ZHZ6_9BIFI</name>
<dbReference type="AlphaFoldDB" id="A0A086ZHZ6"/>
<dbReference type="EMBL" id="JGYQ01000016">
    <property type="protein sequence ID" value="KFI46146.1"/>
    <property type="molecule type" value="Genomic_DNA"/>
</dbReference>
<accession>A0A086ZHZ6</accession>